<keyword evidence="2" id="KW-0812">Transmembrane</keyword>
<accession>A0A5N5ZNR0</accession>
<dbReference type="EMBL" id="VDLY02000032">
    <property type="protein sequence ID" value="KAB8157502.1"/>
    <property type="molecule type" value="Genomic_DNA"/>
</dbReference>
<dbReference type="Proteomes" id="UP000314251">
    <property type="component" value="Unassembled WGS sequence"/>
</dbReference>
<evidence type="ECO:0000259" key="3">
    <source>
        <dbReference type="Pfam" id="PF19803"/>
    </source>
</evidence>
<sequence>MRLTKPSGEAAPGDAAGEEAASGDETGAMRQSASTARWEPGQADEGPAPRFWSVRRVPAGLVAAALLGGSGLLLYDIVSVRADRPAAAWRRELADALASRPLDDGWVVAGAALAMALGVCLVVLATTPGLRRLLPMRQDSELMRAGIERAAAAVVLRDRALEVSGVRSVRVAVGRRRIRVAADAHFRELDVVRTDLEAVLGDGIDELGLARRPALAVHVRRPAKR</sequence>
<reference evidence="4" key="1">
    <citation type="submission" date="2019-10" db="EMBL/GenBank/DDBJ databases">
        <title>Nonomuraea sp. nov., isolated from Phyllanthus amarus.</title>
        <authorList>
            <person name="Klykleung N."/>
            <person name="Tanasupawat S."/>
        </authorList>
    </citation>
    <scope>NUCLEOTIDE SEQUENCE [LARGE SCALE GENOMIC DNA]</scope>
    <source>
        <strain evidence="4">3MP-10</strain>
    </source>
</reference>
<dbReference type="InterPro" id="IPR046253">
    <property type="entry name" value="DUF6286"/>
</dbReference>
<feature type="transmembrane region" description="Helical" evidence="2">
    <location>
        <begin position="57"/>
        <end position="75"/>
    </location>
</feature>
<name>A0A5N5ZNR0_9ACTN</name>
<feature type="domain" description="DUF6286" evidence="3">
    <location>
        <begin position="116"/>
        <end position="220"/>
    </location>
</feature>
<protein>
    <recommendedName>
        <fullName evidence="3">DUF6286 domain-containing protein</fullName>
    </recommendedName>
</protein>
<evidence type="ECO:0000256" key="2">
    <source>
        <dbReference type="SAM" id="Phobius"/>
    </source>
</evidence>
<evidence type="ECO:0000313" key="4">
    <source>
        <dbReference type="EMBL" id="KAB8157502.1"/>
    </source>
</evidence>
<dbReference type="OrthoDB" id="4350534at2"/>
<evidence type="ECO:0000256" key="1">
    <source>
        <dbReference type="SAM" id="MobiDB-lite"/>
    </source>
</evidence>
<dbReference type="Pfam" id="PF19803">
    <property type="entry name" value="DUF6286"/>
    <property type="match status" value="1"/>
</dbReference>
<dbReference type="AlphaFoldDB" id="A0A5N5ZNR0"/>
<comment type="caution">
    <text evidence="4">The sequence shown here is derived from an EMBL/GenBank/DDBJ whole genome shotgun (WGS) entry which is preliminary data.</text>
</comment>
<feature type="region of interest" description="Disordered" evidence="1">
    <location>
        <begin position="1"/>
        <end position="45"/>
    </location>
</feature>
<keyword evidence="5" id="KW-1185">Reference proteome</keyword>
<keyword evidence="2" id="KW-1133">Transmembrane helix</keyword>
<organism evidence="4 5">
    <name type="scientific">Streptomyces mimosae</name>
    <dbReference type="NCBI Taxonomy" id="2586635"/>
    <lineage>
        <taxon>Bacteria</taxon>
        <taxon>Bacillati</taxon>
        <taxon>Actinomycetota</taxon>
        <taxon>Actinomycetes</taxon>
        <taxon>Kitasatosporales</taxon>
        <taxon>Streptomycetaceae</taxon>
        <taxon>Streptomyces</taxon>
    </lineage>
</organism>
<proteinExistence type="predicted"/>
<keyword evidence="2" id="KW-0472">Membrane</keyword>
<gene>
    <name evidence="4" type="ORF">FH607_030180</name>
</gene>
<feature type="transmembrane region" description="Helical" evidence="2">
    <location>
        <begin position="106"/>
        <end position="127"/>
    </location>
</feature>
<evidence type="ECO:0000313" key="5">
    <source>
        <dbReference type="Proteomes" id="UP000314251"/>
    </source>
</evidence>
<feature type="compositionally biased region" description="Low complexity" evidence="1">
    <location>
        <begin position="1"/>
        <end position="25"/>
    </location>
</feature>